<reference evidence="3" key="2">
    <citation type="submission" date="2020-05" db="EMBL/GenBank/DDBJ databases">
        <authorList>
            <person name="Kim H.-S."/>
            <person name="Proctor R.H."/>
            <person name="Brown D.W."/>
        </authorList>
    </citation>
    <scope>NUCLEOTIDE SEQUENCE</scope>
    <source>
        <strain evidence="3">NRRL 45417</strain>
    </source>
</reference>
<comment type="caution">
    <text evidence="3">The sequence shown here is derived from an EMBL/GenBank/DDBJ whole genome shotgun (WGS) entry which is preliminary data.</text>
</comment>
<dbReference type="OrthoDB" id="272271at2759"/>
<dbReference type="Pfam" id="PF02668">
    <property type="entry name" value="TauD"/>
    <property type="match status" value="1"/>
</dbReference>
<dbReference type="InterPro" id="IPR003819">
    <property type="entry name" value="TauD/TfdA-like"/>
</dbReference>
<proteinExistence type="predicted"/>
<gene>
    <name evidence="3" type="ORF">FGADI_10628</name>
</gene>
<organism evidence="3 4">
    <name type="scientific">Fusarium gaditjirri</name>
    <dbReference type="NCBI Taxonomy" id="282569"/>
    <lineage>
        <taxon>Eukaryota</taxon>
        <taxon>Fungi</taxon>
        <taxon>Dikarya</taxon>
        <taxon>Ascomycota</taxon>
        <taxon>Pezizomycotina</taxon>
        <taxon>Sordariomycetes</taxon>
        <taxon>Hypocreomycetidae</taxon>
        <taxon>Hypocreales</taxon>
        <taxon>Nectriaceae</taxon>
        <taxon>Fusarium</taxon>
        <taxon>Fusarium nisikadoi species complex</taxon>
    </lineage>
</organism>
<dbReference type="PANTHER" id="PTHR10696:SF54">
    <property type="entry name" value="FAMILY OXIDOREDUCTASE, PUTATIVE (AFU_ORTHOLOGUE AFUA_4G13850)-RELATED"/>
    <property type="match status" value="1"/>
</dbReference>
<evidence type="ECO:0000256" key="1">
    <source>
        <dbReference type="ARBA" id="ARBA00023002"/>
    </source>
</evidence>
<keyword evidence="1" id="KW-0560">Oxidoreductase</keyword>
<evidence type="ECO:0000313" key="4">
    <source>
        <dbReference type="Proteomes" id="UP000604273"/>
    </source>
</evidence>
<feature type="domain" description="TauD/TfdA-like" evidence="2">
    <location>
        <begin position="85"/>
        <end position="345"/>
    </location>
</feature>
<reference evidence="3" key="1">
    <citation type="journal article" date="2020" name="BMC Genomics">
        <title>Correction to: Identification and distribution of gene clusters required for synthesis of sphingolipid metabolism inhibitors in diverse species of the filamentous fungus Fusarium.</title>
        <authorList>
            <person name="Kim H.S."/>
            <person name="Lohmar J.M."/>
            <person name="Busman M."/>
            <person name="Brown D.W."/>
            <person name="Naumann T.A."/>
            <person name="Divon H.H."/>
            <person name="Lysoe E."/>
            <person name="Uhlig S."/>
            <person name="Proctor R.H."/>
        </authorList>
    </citation>
    <scope>NUCLEOTIDE SEQUENCE</scope>
    <source>
        <strain evidence="3">NRRL 45417</strain>
    </source>
</reference>
<dbReference type="AlphaFoldDB" id="A0A8H4SX47"/>
<sequence length="392" mass="44150">MAQTAPASAQFPSILQSVSSKEYSEDGPADGIHRSLVSPLAWGPGDLPAANSETTRLQLNSAELGEIQTALETFKESGLEVHALSPEVFPLPSLEARLRELARGLHQGHGFFTIRGLKPNSFSSKDNIIIHVGIASYIGDRRALQQNYYNAQAEALLHVCDVKQYKDNIQEDVFLAPGNESIAVGFHSDNGDNVSLYCWSTAEQGGDLYLSSAWKVYNELALKSPEVLRIFAQPWQWQDSRTGEEKLRSHMAPLIYFVNNKLVINYQKRPLRGTKKEPRDCRLDPLSREQEAALDAFDRVAAENAISLEQEPGDMHFFNNLALLHSRSAFRDGKDQAVQRHLTRLIFRNSELGWEIPEDLLSNWSKFYDHAREAEHFPEEPHPWAFSLCGHD</sequence>
<dbReference type="SUPFAM" id="SSF51197">
    <property type="entry name" value="Clavaminate synthase-like"/>
    <property type="match status" value="1"/>
</dbReference>
<dbReference type="Gene3D" id="3.60.130.10">
    <property type="entry name" value="Clavaminate synthase-like"/>
    <property type="match status" value="1"/>
</dbReference>
<keyword evidence="4" id="KW-1185">Reference proteome</keyword>
<accession>A0A8H4SX47</accession>
<dbReference type="InterPro" id="IPR042098">
    <property type="entry name" value="TauD-like_sf"/>
</dbReference>
<dbReference type="InterPro" id="IPR050411">
    <property type="entry name" value="AlphaKG_dependent_hydroxylases"/>
</dbReference>
<protein>
    <recommendedName>
        <fullName evidence="2">TauD/TfdA-like domain-containing protein</fullName>
    </recommendedName>
</protein>
<evidence type="ECO:0000313" key="3">
    <source>
        <dbReference type="EMBL" id="KAF4947172.1"/>
    </source>
</evidence>
<dbReference type="EMBL" id="JABFAI010000294">
    <property type="protein sequence ID" value="KAF4947172.1"/>
    <property type="molecule type" value="Genomic_DNA"/>
</dbReference>
<dbReference type="Proteomes" id="UP000604273">
    <property type="component" value="Unassembled WGS sequence"/>
</dbReference>
<name>A0A8H4SX47_9HYPO</name>
<dbReference type="PANTHER" id="PTHR10696">
    <property type="entry name" value="GAMMA-BUTYROBETAINE HYDROXYLASE-RELATED"/>
    <property type="match status" value="1"/>
</dbReference>
<evidence type="ECO:0000259" key="2">
    <source>
        <dbReference type="Pfam" id="PF02668"/>
    </source>
</evidence>
<dbReference type="GO" id="GO:0016491">
    <property type="term" value="F:oxidoreductase activity"/>
    <property type="evidence" value="ECO:0007669"/>
    <property type="project" value="UniProtKB-KW"/>
</dbReference>